<dbReference type="KEGG" id="rgu:A4W93_21295"/>
<dbReference type="GO" id="GO:0043164">
    <property type="term" value="P:Gram-negative-bacterium-type cell wall biogenesis"/>
    <property type="evidence" value="ECO:0007669"/>
    <property type="project" value="TreeGrafter"/>
</dbReference>
<organism evidence="1 2">
    <name type="scientific">Piscinibacter gummiphilus</name>
    <dbReference type="NCBI Taxonomy" id="946333"/>
    <lineage>
        <taxon>Bacteria</taxon>
        <taxon>Pseudomonadati</taxon>
        <taxon>Pseudomonadota</taxon>
        <taxon>Betaproteobacteria</taxon>
        <taxon>Burkholderiales</taxon>
        <taxon>Sphaerotilaceae</taxon>
        <taxon>Piscinibacter</taxon>
    </lineage>
</organism>
<protein>
    <submittedName>
        <fullName evidence="1">Uncharacterized protein</fullName>
    </submittedName>
</protein>
<dbReference type="AlphaFoldDB" id="A0A1W6LDB9"/>
<dbReference type="OrthoDB" id="9809813at2"/>
<evidence type="ECO:0000313" key="2">
    <source>
        <dbReference type="Proteomes" id="UP000193427"/>
    </source>
</evidence>
<proteinExistence type="predicted"/>
<dbReference type="STRING" id="946333.A4W93_21295"/>
<accession>A0A1W6LDB9</accession>
<dbReference type="CDD" id="cd06259">
    <property type="entry name" value="YdcF-like"/>
    <property type="match status" value="1"/>
</dbReference>
<dbReference type="Pfam" id="PF02698">
    <property type="entry name" value="DUF218"/>
    <property type="match status" value="1"/>
</dbReference>
<name>A0A1W6LDB9_9BURK</name>
<evidence type="ECO:0000313" key="1">
    <source>
        <dbReference type="EMBL" id="ARN22229.1"/>
    </source>
</evidence>
<gene>
    <name evidence="1" type="ORF">A4W93_21295</name>
</gene>
<sequence>MSHPLELILPTHVHLLVLLAVLAVVSFRQPAGSWLRRGRFVWAGLFAWAFVFSIPMFADTMLSSLEGDPTRADIAAPVADPETLIVVLSSGEMRTPIGRTRVRFDVMGWERVHGGVSLWRQTGGRMVFTGGPPGDAEDSLAGASGRLARELGVPDADVELSAGAMNTQQEMAQLRDRVRAHRGPVWLVTNALHMRRALGIAESLGMNFKPWPIGFRQIADHSWRSWVPSNGTLARAQAALHEYIGLAVYSLRKGKTP</sequence>
<dbReference type="PANTHER" id="PTHR30336">
    <property type="entry name" value="INNER MEMBRANE PROTEIN, PROBABLE PERMEASE"/>
    <property type="match status" value="1"/>
</dbReference>
<dbReference type="RefSeq" id="WP_085752527.1">
    <property type="nucleotide sequence ID" value="NZ_BSPR01000006.1"/>
</dbReference>
<dbReference type="GO" id="GO:0000270">
    <property type="term" value="P:peptidoglycan metabolic process"/>
    <property type="evidence" value="ECO:0007669"/>
    <property type="project" value="TreeGrafter"/>
</dbReference>
<dbReference type="GO" id="GO:0005886">
    <property type="term" value="C:plasma membrane"/>
    <property type="evidence" value="ECO:0007669"/>
    <property type="project" value="TreeGrafter"/>
</dbReference>
<dbReference type="Proteomes" id="UP000193427">
    <property type="component" value="Chromosome"/>
</dbReference>
<dbReference type="InterPro" id="IPR051599">
    <property type="entry name" value="Cell_Envelope_Assoc"/>
</dbReference>
<dbReference type="InterPro" id="IPR003848">
    <property type="entry name" value="DUF218"/>
</dbReference>
<keyword evidence="2" id="KW-1185">Reference proteome</keyword>
<dbReference type="EMBL" id="CP015118">
    <property type="protein sequence ID" value="ARN22229.1"/>
    <property type="molecule type" value="Genomic_DNA"/>
</dbReference>
<dbReference type="PANTHER" id="PTHR30336:SF4">
    <property type="entry name" value="ENVELOPE BIOGENESIS FACTOR ELYC"/>
    <property type="match status" value="1"/>
</dbReference>
<reference evidence="1 2" key="1">
    <citation type="submission" date="2016-04" db="EMBL/GenBank/DDBJ databases">
        <title>Complete genome sequence of natural rubber-degrading, novel Gram-negative bacterium, Rhizobacter gummiphilus strain NS21.</title>
        <authorList>
            <person name="Tabata M."/>
            <person name="Kasai D."/>
            <person name="Fukuda M."/>
        </authorList>
    </citation>
    <scope>NUCLEOTIDE SEQUENCE [LARGE SCALE GENOMIC DNA]</scope>
    <source>
        <strain evidence="1 2">NS21</strain>
    </source>
</reference>